<dbReference type="SUPFAM" id="SSF82171">
    <property type="entry name" value="DPP6 N-terminal domain-like"/>
    <property type="match status" value="1"/>
</dbReference>
<sequence length="191" mass="21518">MNSGYYHALRLHNAIMGRVVWIEHHPFYIRSVAFSEDCTRALADNYKGEVFLYDLTQLIPPDPTVPRSPPPLAVPEYKLVVRKTQGILRLSFSPDGQAVITARAYTSIPSKLQPRPIRNTDHSLTAICFYEDDWLWHVNLDSNRRRLCWIPPLFRPHAKNSAESLSSASGQSIAYITVQGALVVIEGVSAC</sequence>
<dbReference type="AlphaFoldDB" id="A0AAD7TN05"/>
<keyword evidence="2" id="KW-1185">Reference proteome</keyword>
<reference evidence="1" key="1">
    <citation type="submission" date="2022-11" db="EMBL/GenBank/DDBJ databases">
        <title>Genome Sequence of Cubamyces cubensis.</title>
        <authorList>
            <person name="Buettner E."/>
        </authorList>
    </citation>
    <scope>NUCLEOTIDE SEQUENCE</scope>
    <source>
        <strain evidence="1">MPL-01</strain>
    </source>
</reference>
<evidence type="ECO:0000313" key="2">
    <source>
        <dbReference type="Proteomes" id="UP001215151"/>
    </source>
</evidence>
<name>A0AAD7TN05_9APHY</name>
<dbReference type="EMBL" id="JAPEVG010000276">
    <property type="protein sequence ID" value="KAJ8469754.1"/>
    <property type="molecule type" value="Genomic_DNA"/>
</dbReference>
<dbReference type="Gene3D" id="2.130.10.10">
    <property type="entry name" value="YVTN repeat-like/Quinoprotein amine dehydrogenase"/>
    <property type="match status" value="1"/>
</dbReference>
<evidence type="ECO:0000313" key="1">
    <source>
        <dbReference type="EMBL" id="KAJ8469754.1"/>
    </source>
</evidence>
<proteinExistence type="predicted"/>
<accession>A0AAD7TN05</accession>
<gene>
    <name evidence="1" type="ORF">ONZ51_g8781</name>
</gene>
<comment type="caution">
    <text evidence="1">The sequence shown here is derived from an EMBL/GenBank/DDBJ whole genome shotgun (WGS) entry which is preliminary data.</text>
</comment>
<organism evidence="1 2">
    <name type="scientific">Trametes cubensis</name>
    <dbReference type="NCBI Taxonomy" id="1111947"/>
    <lineage>
        <taxon>Eukaryota</taxon>
        <taxon>Fungi</taxon>
        <taxon>Dikarya</taxon>
        <taxon>Basidiomycota</taxon>
        <taxon>Agaricomycotina</taxon>
        <taxon>Agaricomycetes</taxon>
        <taxon>Polyporales</taxon>
        <taxon>Polyporaceae</taxon>
        <taxon>Trametes</taxon>
    </lineage>
</organism>
<dbReference type="Proteomes" id="UP001215151">
    <property type="component" value="Unassembled WGS sequence"/>
</dbReference>
<dbReference type="InterPro" id="IPR015943">
    <property type="entry name" value="WD40/YVTN_repeat-like_dom_sf"/>
</dbReference>
<protein>
    <submittedName>
        <fullName evidence="1">Uncharacterized protein</fullName>
    </submittedName>
</protein>